<evidence type="ECO:0000256" key="1">
    <source>
        <dbReference type="ARBA" id="ARBA00004162"/>
    </source>
</evidence>
<protein>
    <submittedName>
        <fullName evidence="8">Cellulose biosynthesis cyclic di-GMP-binding regulatory protein BcsB</fullName>
    </submittedName>
</protein>
<organism evidence="8 9">
    <name type="scientific">Mucilaginibacter pallidiroseus</name>
    <dbReference type="NCBI Taxonomy" id="2599295"/>
    <lineage>
        <taxon>Bacteria</taxon>
        <taxon>Pseudomonadati</taxon>
        <taxon>Bacteroidota</taxon>
        <taxon>Sphingobacteriia</taxon>
        <taxon>Sphingobacteriales</taxon>
        <taxon>Sphingobacteriaceae</taxon>
        <taxon>Mucilaginibacter</taxon>
    </lineage>
</organism>
<evidence type="ECO:0000256" key="4">
    <source>
        <dbReference type="ARBA" id="ARBA00022989"/>
    </source>
</evidence>
<keyword evidence="9" id="KW-1185">Reference proteome</keyword>
<comment type="caution">
    <text evidence="8">The sequence shown here is derived from an EMBL/GenBank/DDBJ whole genome shotgun (WGS) entry which is preliminary data.</text>
</comment>
<dbReference type="GO" id="GO:0005886">
    <property type="term" value="C:plasma membrane"/>
    <property type="evidence" value="ECO:0007669"/>
    <property type="project" value="UniProtKB-SubCell"/>
</dbReference>
<evidence type="ECO:0000256" key="6">
    <source>
        <dbReference type="SAM" id="Phobius"/>
    </source>
</evidence>
<keyword evidence="3 6" id="KW-0812">Transmembrane</keyword>
<keyword evidence="5 6" id="KW-0472">Membrane</keyword>
<feature type="signal peptide" evidence="7">
    <location>
        <begin position="1"/>
        <end position="20"/>
    </location>
</feature>
<proteinExistence type="predicted"/>
<dbReference type="InterPro" id="IPR018513">
    <property type="entry name" value="Cell_synthase_bac"/>
</dbReference>
<dbReference type="RefSeq" id="WP_146383496.1">
    <property type="nucleotide sequence ID" value="NZ_VOEJ01000012.1"/>
</dbReference>
<dbReference type="AlphaFoldDB" id="A0A563TZ91"/>
<evidence type="ECO:0000313" key="8">
    <source>
        <dbReference type="EMBL" id="TWR24072.1"/>
    </source>
</evidence>
<dbReference type="Pfam" id="PF03170">
    <property type="entry name" value="BcsB"/>
    <property type="match status" value="1"/>
</dbReference>
<feature type="transmembrane region" description="Helical" evidence="6">
    <location>
        <begin position="664"/>
        <end position="683"/>
    </location>
</feature>
<evidence type="ECO:0000256" key="3">
    <source>
        <dbReference type="ARBA" id="ARBA00022692"/>
    </source>
</evidence>
<sequence length="696" mass="77732">MKRFLTLLAVIYFAGAAAMAQTQKLISLKAMGITDDMPIFGMSGATSLYHKITPEYEVNGSKLVLYIEPSQALIREKSFINIFIGTKPVYSGRLTKDSIQRIGIAISRADVSADHFLKLQIKTALTISDDKCRDLDNPAMWIKVKNYSYVSLTKSTKNFFNNVHIGNCFDSKTAIVYPSNPSLLDLKAVAWAYARLKKTSSRNIGVYELSNLPDSIINYIMVGKVGALPADKRAMVKVSAQANQGLLYLSKSVKTVTDTLTRMVEAKGVLTPVKSVAQEVMPSEVLFLTGADDVGYEKTITTMGNMNVLNSTFGDYLFVNKAQNTFFKTIDENRSKLSLKQIGGVSDFLSGIGSLKSSYNFKNSDFSFTPKEVEIRFVGNYSSLNPGDRGFFNIYLNGLLLSSEKLDASGKLNTSVTINRYQHHKYNTLEAEFRFYPNSGNCQNSFTNFFAEIDVDKSYLESKNPFITSDLSFYQYPEAFNSGTTRIVVSKNYAKYAAGAMGEIIYELNNNINANNFPEFMYSDAISNAELKKNNVIALLSKDDKLLDEFPDAPIKFNRNFRLYNTDNNTVVYSLSDTTSNGLAQIFYGRSNNATLVLTATGKHIAEAFLSASKSITEQLSTLSSNVCISDVNNNKYLFNINKSSENLEYVDTKSALTRFWDSYNLYILLGILVLILLSFLYIRSKVQKSQELFND</sequence>
<dbReference type="Proteomes" id="UP000320042">
    <property type="component" value="Unassembled WGS sequence"/>
</dbReference>
<keyword evidence="7" id="KW-0732">Signal</keyword>
<dbReference type="EMBL" id="VOEJ01000012">
    <property type="protein sequence ID" value="TWR24072.1"/>
    <property type="molecule type" value="Genomic_DNA"/>
</dbReference>
<evidence type="ECO:0000256" key="2">
    <source>
        <dbReference type="ARBA" id="ARBA00022475"/>
    </source>
</evidence>
<evidence type="ECO:0000256" key="7">
    <source>
        <dbReference type="SAM" id="SignalP"/>
    </source>
</evidence>
<evidence type="ECO:0000256" key="5">
    <source>
        <dbReference type="ARBA" id="ARBA00023136"/>
    </source>
</evidence>
<dbReference type="PANTHER" id="PTHR39083">
    <property type="entry name" value="CYCLIC DI-GMP-BINDING PROTEIN"/>
    <property type="match status" value="1"/>
</dbReference>
<dbReference type="Gene3D" id="2.60.120.260">
    <property type="entry name" value="Galactose-binding domain-like"/>
    <property type="match status" value="2"/>
</dbReference>
<dbReference type="GO" id="GO:0006011">
    <property type="term" value="P:UDP-alpha-D-glucose metabolic process"/>
    <property type="evidence" value="ECO:0007669"/>
    <property type="project" value="InterPro"/>
</dbReference>
<name>A0A563TZ91_9SPHI</name>
<accession>A0A563TZ91</accession>
<feature type="chain" id="PRO_5021730352" evidence="7">
    <location>
        <begin position="21"/>
        <end position="696"/>
    </location>
</feature>
<dbReference type="PANTHER" id="PTHR39083:SF1">
    <property type="entry name" value="CYCLIC DI-GMP-BINDING PROTEIN"/>
    <property type="match status" value="1"/>
</dbReference>
<keyword evidence="2" id="KW-1003">Cell membrane</keyword>
<gene>
    <name evidence="8" type="ORF">FPZ43_18875</name>
</gene>
<dbReference type="OrthoDB" id="9766924at2"/>
<evidence type="ECO:0000313" key="9">
    <source>
        <dbReference type="Proteomes" id="UP000320042"/>
    </source>
</evidence>
<comment type="subcellular location">
    <subcellularLocation>
        <location evidence="1">Cell membrane</location>
        <topology evidence="1">Single-pass membrane protein</topology>
    </subcellularLocation>
</comment>
<reference evidence="8 9" key="1">
    <citation type="submission" date="2019-07" db="EMBL/GenBank/DDBJ databases">
        <authorList>
            <person name="Kim J."/>
        </authorList>
    </citation>
    <scope>NUCLEOTIDE SEQUENCE [LARGE SCALE GENOMIC DNA]</scope>
    <source>
        <strain evidence="9">dk17</strain>
    </source>
</reference>
<keyword evidence="4 6" id="KW-1133">Transmembrane helix</keyword>